<dbReference type="SUPFAM" id="SSF55298">
    <property type="entry name" value="YjgF-like"/>
    <property type="match status" value="1"/>
</dbReference>
<evidence type="ECO:0000313" key="2">
    <source>
        <dbReference type="EMBL" id="CAI8028950.1"/>
    </source>
</evidence>
<gene>
    <name evidence="2" type="ORF">GBAR_LOCUS16466</name>
</gene>
<organism evidence="2 3">
    <name type="scientific">Geodia barretti</name>
    <name type="common">Barrett's horny sponge</name>
    <dbReference type="NCBI Taxonomy" id="519541"/>
    <lineage>
        <taxon>Eukaryota</taxon>
        <taxon>Metazoa</taxon>
        <taxon>Porifera</taxon>
        <taxon>Demospongiae</taxon>
        <taxon>Heteroscleromorpha</taxon>
        <taxon>Tetractinellida</taxon>
        <taxon>Astrophorina</taxon>
        <taxon>Geodiidae</taxon>
        <taxon>Geodia</taxon>
    </lineage>
</organism>
<dbReference type="Pfam" id="PF14588">
    <property type="entry name" value="YjgF_endoribonc"/>
    <property type="match status" value="1"/>
</dbReference>
<dbReference type="EMBL" id="CASHTH010002370">
    <property type="protein sequence ID" value="CAI8028950.1"/>
    <property type="molecule type" value="Genomic_DNA"/>
</dbReference>
<accession>A0AA35SF47</accession>
<dbReference type="CDD" id="cd02199">
    <property type="entry name" value="YjgF_YER057c_UK114_like_1"/>
    <property type="match status" value="1"/>
</dbReference>
<sequence length="154" mass="16051">MSAEKRLEELGIELPAAATPIGNYVTTVHTGNLIFTSGHGPGRGEGPLYKGQVGTDLTIEEGYASARQVGLCLLATLKNALGDLDRVKRVVKVVGFVNSAPSFTEQPSVVNGVSDLLVEVFGDNGKHARSAVGMVQLPAASPSKSSWSSKSNSN</sequence>
<comment type="caution">
    <text evidence="2">The sequence shown here is derived from an EMBL/GenBank/DDBJ whole genome shotgun (WGS) entry which is preliminary data.</text>
</comment>
<dbReference type="PANTHER" id="PTHR43760:SF1">
    <property type="entry name" value="ENDORIBONUCLEASE L-PSP_CHORISMATE MUTASE-LIKE DOMAIN-CONTAINING PROTEIN"/>
    <property type="match status" value="1"/>
</dbReference>
<protein>
    <submittedName>
        <fullName evidence="2">Protein TCP17</fullName>
    </submittedName>
</protein>
<dbReference type="InterPro" id="IPR013813">
    <property type="entry name" value="Endoribo_LPSP/chorism_mut-like"/>
</dbReference>
<dbReference type="Proteomes" id="UP001174909">
    <property type="component" value="Unassembled WGS sequence"/>
</dbReference>
<evidence type="ECO:0000259" key="1">
    <source>
        <dbReference type="Pfam" id="PF14588"/>
    </source>
</evidence>
<dbReference type="AlphaFoldDB" id="A0AA35SF47"/>
<reference evidence="2" key="1">
    <citation type="submission" date="2023-03" db="EMBL/GenBank/DDBJ databases">
        <authorList>
            <person name="Steffen K."/>
            <person name="Cardenas P."/>
        </authorList>
    </citation>
    <scope>NUCLEOTIDE SEQUENCE</scope>
</reference>
<dbReference type="Gene3D" id="3.30.1330.40">
    <property type="entry name" value="RutC-like"/>
    <property type="match status" value="1"/>
</dbReference>
<dbReference type="PANTHER" id="PTHR43760">
    <property type="entry name" value="ENDORIBONUCLEASE-RELATED"/>
    <property type="match status" value="1"/>
</dbReference>
<dbReference type="InterPro" id="IPR035959">
    <property type="entry name" value="RutC-like_sf"/>
</dbReference>
<evidence type="ECO:0000313" key="3">
    <source>
        <dbReference type="Proteomes" id="UP001174909"/>
    </source>
</evidence>
<feature type="domain" description="Endoribonuclease L-PSP/chorismate mutase-like" evidence="1">
    <location>
        <begin position="4"/>
        <end position="132"/>
    </location>
</feature>
<keyword evidence="3" id="KW-1185">Reference proteome</keyword>
<proteinExistence type="predicted"/>
<name>A0AA35SF47_GEOBA</name>